<organism evidence="2 3">
    <name type="scientific">Virgibacillus dokdonensis</name>
    <dbReference type="NCBI Taxonomy" id="302167"/>
    <lineage>
        <taxon>Bacteria</taxon>
        <taxon>Bacillati</taxon>
        <taxon>Bacillota</taxon>
        <taxon>Bacilli</taxon>
        <taxon>Bacillales</taxon>
        <taxon>Bacillaceae</taxon>
        <taxon>Virgibacillus</taxon>
    </lineage>
</organism>
<dbReference type="PANTHER" id="PTHR46889:SF7">
    <property type="entry name" value="TRANSPOSASE FOR INSERTION SEQUENCE ELEMENT IS904"/>
    <property type="match status" value="1"/>
</dbReference>
<name>A0A2K9IVP8_9BACI</name>
<dbReference type="KEGG" id="vpn:A21D_00442"/>
<dbReference type="EMBL" id="CP018622">
    <property type="protein sequence ID" value="AUJ23555.1"/>
    <property type="molecule type" value="Genomic_DNA"/>
</dbReference>
<gene>
    <name evidence="2" type="primary">yxxD</name>
    <name evidence="2" type="ORF">A21D_00442</name>
</gene>
<dbReference type="SUPFAM" id="SSF160631">
    <property type="entry name" value="SMI1/KNR4-like"/>
    <property type="match status" value="1"/>
</dbReference>
<evidence type="ECO:0000313" key="2">
    <source>
        <dbReference type="EMBL" id="AUJ23555.1"/>
    </source>
</evidence>
<dbReference type="Proteomes" id="UP000234237">
    <property type="component" value="Chromosome"/>
</dbReference>
<dbReference type="AlphaFoldDB" id="A0A2K9IVP8"/>
<reference evidence="3" key="1">
    <citation type="submission" date="2016-11" db="EMBL/GenBank/DDBJ databases">
        <title>Complete genome sequence of Virgibacillus pantothenticus 21D, a halophilic bacterium isolated from the deep hypersaline anoxic basin Discovery in the Mediterranean Sea.</title>
        <authorList>
            <person name="Zeaiter Z."/>
            <person name="Booth J.M."/>
            <person name="Prosdocimi E.M."/>
            <person name="Mapelli F."/>
            <person name="Fusi M."/>
            <person name="Daffonchio D."/>
            <person name="Borin S."/>
            <person name="Crotti E."/>
        </authorList>
    </citation>
    <scope>NUCLEOTIDE SEQUENCE [LARGE SCALE GENOMIC DNA]</scope>
    <source>
        <strain evidence="3">21D</strain>
    </source>
</reference>
<dbReference type="InterPro" id="IPR018958">
    <property type="entry name" value="Knr4/Smi1-like_dom"/>
</dbReference>
<dbReference type="Gene3D" id="3.40.1580.10">
    <property type="entry name" value="SMI1/KNR4-like"/>
    <property type="match status" value="1"/>
</dbReference>
<dbReference type="PANTHER" id="PTHR46889">
    <property type="entry name" value="TRANSPOSASE INSF FOR INSERTION SEQUENCE IS3B-RELATED"/>
    <property type="match status" value="1"/>
</dbReference>
<proteinExistence type="predicted"/>
<sequence length="245" mass="29331">MGYESMKANKENSFYPVTENEIKEVEKELNLKFPKEFVNFYIEVGYGFIKGSEFNINRIMDPYSVRDFRLGDNDFEFYPDIEIYNEFENNKLIFFESSESALMSIELNEKNSSPVYYYDIQIATSLEEFLRKKEAQVVYELRHEFPLKALLQLVEIPRSTYYYIVSKFGLPDKDAELKKLIQAIYDEHQGRYGYRRIRDELWNRGHKVNHKKVQRIMKELGLKSLVRMKKYRSYKGKVGNIAQKF</sequence>
<dbReference type="STRING" id="302167.GCA_900166595_03317"/>
<dbReference type="Pfam" id="PF14568">
    <property type="entry name" value="SUKH_6"/>
    <property type="match status" value="1"/>
</dbReference>
<dbReference type="InterPro" id="IPR025948">
    <property type="entry name" value="HTH-like_dom"/>
</dbReference>
<evidence type="ECO:0000259" key="1">
    <source>
        <dbReference type="SMART" id="SM00860"/>
    </source>
</evidence>
<dbReference type="Pfam" id="PF13276">
    <property type="entry name" value="HTH_21"/>
    <property type="match status" value="1"/>
</dbReference>
<dbReference type="SMART" id="SM00860">
    <property type="entry name" value="SMI1_KNR4"/>
    <property type="match status" value="1"/>
</dbReference>
<evidence type="ECO:0000313" key="3">
    <source>
        <dbReference type="Proteomes" id="UP000234237"/>
    </source>
</evidence>
<dbReference type="InterPro" id="IPR050900">
    <property type="entry name" value="Transposase_IS3/IS150/IS904"/>
</dbReference>
<protein>
    <submittedName>
        <fullName evidence="2">Antitoxin YxxD</fullName>
    </submittedName>
</protein>
<accession>A0A2K9IVP8</accession>
<dbReference type="InterPro" id="IPR037883">
    <property type="entry name" value="Knr4/Smi1-like_sf"/>
</dbReference>
<feature type="domain" description="Knr4/Smi1-like" evidence="1">
    <location>
        <begin position="16"/>
        <end position="132"/>
    </location>
</feature>